<feature type="transmembrane region" description="Helical" evidence="1">
    <location>
        <begin position="379"/>
        <end position="402"/>
    </location>
</feature>
<keyword evidence="1" id="KW-1133">Transmembrane helix</keyword>
<name>A0A6M9PIR7_9BURK</name>
<dbReference type="PROSITE" id="PS51257">
    <property type="entry name" value="PROKAR_LIPOPROTEIN"/>
    <property type="match status" value="1"/>
</dbReference>
<proteinExistence type="predicted"/>
<gene>
    <name evidence="2" type="ORF">DN92_01615</name>
</gene>
<organism evidence="2 3">
    <name type="scientific">Polynucleobacter arcticus</name>
    <dbReference type="NCBI Taxonomy" id="1743165"/>
    <lineage>
        <taxon>Bacteria</taxon>
        <taxon>Pseudomonadati</taxon>
        <taxon>Pseudomonadota</taxon>
        <taxon>Betaproteobacteria</taxon>
        <taxon>Burkholderiales</taxon>
        <taxon>Burkholderiaceae</taxon>
        <taxon>Polynucleobacter</taxon>
    </lineage>
</organism>
<keyword evidence="1" id="KW-0472">Membrane</keyword>
<feature type="transmembrane region" description="Helical" evidence="1">
    <location>
        <begin position="9"/>
        <end position="28"/>
    </location>
</feature>
<feature type="transmembrane region" description="Helical" evidence="1">
    <location>
        <begin position="127"/>
        <end position="145"/>
    </location>
</feature>
<keyword evidence="3" id="KW-1185">Reference proteome</keyword>
<feature type="transmembrane region" description="Helical" evidence="1">
    <location>
        <begin position="227"/>
        <end position="247"/>
    </location>
</feature>
<feature type="transmembrane region" description="Helical" evidence="1">
    <location>
        <begin position="102"/>
        <end position="120"/>
    </location>
</feature>
<reference evidence="2 3" key="1">
    <citation type="submission" date="2018-04" db="EMBL/GenBank/DDBJ databases">
        <title>Polynucleobacter sp. UK-Long2-W17 genome.</title>
        <authorList>
            <person name="Hahn M.W."/>
        </authorList>
    </citation>
    <scope>NUCLEOTIDE SEQUENCE [LARGE SCALE GENOMIC DNA]</scope>
    <source>
        <strain evidence="2 3">UK-Long2-W17</strain>
    </source>
</reference>
<dbReference type="EMBL" id="CP028940">
    <property type="protein sequence ID" value="QKM59842.1"/>
    <property type="molecule type" value="Genomic_DNA"/>
</dbReference>
<feature type="transmembrane region" description="Helical" evidence="1">
    <location>
        <begin position="436"/>
        <end position="454"/>
    </location>
</feature>
<evidence type="ECO:0000313" key="2">
    <source>
        <dbReference type="EMBL" id="QKM59842.1"/>
    </source>
</evidence>
<evidence type="ECO:0008006" key="4">
    <source>
        <dbReference type="Google" id="ProtNLM"/>
    </source>
</evidence>
<feature type="transmembrane region" description="Helical" evidence="1">
    <location>
        <begin position="259"/>
        <end position="279"/>
    </location>
</feature>
<accession>A0A6M9PIR7</accession>
<feature type="transmembrane region" description="Helical" evidence="1">
    <location>
        <begin position="200"/>
        <end position="221"/>
    </location>
</feature>
<dbReference type="RefSeq" id="WP_173959612.1">
    <property type="nucleotide sequence ID" value="NZ_CP028940.1"/>
</dbReference>
<sequence length="462" mass="51297">MLKTRQLSLINYLGLSIVLLSACLLSIWAMKHTIALRNILLSLGCLLSIIYIYQAKKIAPFSIAWRNLTPFLFIGSLFIWVLVHYFLFSQDSVLQLKELKSIWFRSLEASLLGFVCGLVIAQKPSRINLLAYGLIAGFAVLYYQYLPKVLATHRLFHPDHFNYIFYGKINGVLIGTLLIAGVGGHLTDLLSGSLAGRLKIALNAIASALIVAIPLYAYVYIFDAKNGIGLATILAFVWICWGVYGFFKPKPQAEQRKSKLAWILIILLMLSLVALFGRLQLKQHPSWQYLIEDVRESVQIDKYPQWKSPSTLGYPVLPSGRVITPNVFERVSWATAGLTLIPKNPWGNGILQYPFERSLMRQFPNSPPNSLPGSTHSGWIELLLSFGFPALICLWGALASVAYGAMRGSAPTKGVAISVLIAIFCLYTVGELSNHHAVEILLFTIALLAALNLGQRPSSMED</sequence>
<feature type="transmembrane region" description="Helical" evidence="1">
    <location>
        <begin position="65"/>
        <end position="87"/>
    </location>
</feature>
<evidence type="ECO:0000256" key="1">
    <source>
        <dbReference type="SAM" id="Phobius"/>
    </source>
</evidence>
<dbReference type="Proteomes" id="UP000501090">
    <property type="component" value="Chromosome"/>
</dbReference>
<feature type="transmembrane region" description="Helical" evidence="1">
    <location>
        <begin position="414"/>
        <end position="430"/>
    </location>
</feature>
<protein>
    <recommendedName>
        <fullName evidence="4">O-antigen polymerase</fullName>
    </recommendedName>
</protein>
<keyword evidence="1" id="KW-0812">Transmembrane</keyword>
<dbReference type="KEGG" id="pard:DN92_01615"/>
<evidence type="ECO:0000313" key="3">
    <source>
        <dbReference type="Proteomes" id="UP000501090"/>
    </source>
</evidence>
<feature type="transmembrane region" description="Helical" evidence="1">
    <location>
        <begin position="165"/>
        <end position="188"/>
    </location>
</feature>
<feature type="transmembrane region" description="Helical" evidence="1">
    <location>
        <begin position="34"/>
        <end position="53"/>
    </location>
</feature>
<dbReference type="AlphaFoldDB" id="A0A6M9PIR7"/>